<organism evidence="1 2">
    <name type="scientific">Catenulispora yoronensis</name>
    <dbReference type="NCBI Taxonomy" id="450799"/>
    <lineage>
        <taxon>Bacteria</taxon>
        <taxon>Bacillati</taxon>
        <taxon>Actinomycetota</taxon>
        <taxon>Actinomycetes</taxon>
        <taxon>Catenulisporales</taxon>
        <taxon>Catenulisporaceae</taxon>
        <taxon>Catenulispora</taxon>
    </lineage>
</organism>
<accession>A0ABN2VET3</accession>
<dbReference type="RefSeq" id="WP_344671284.1">
    <property type="nucleotide sequence ID" value="NZ_BAAAQN010000078.1"/>
</dbReference>
<proteinExistence type="predicted"/>
<name>A0ABN2VET3_9ACTN</name>
<keyword evidence="2" id="KW-1185">Reference proteome</keyword>
<evidence type="ECO:0008006" key="3">
    <source>
        <dbReference type="Google" id="ProtNLM"/>
    </source>
</evidence>
<evidence type="ECO:0000313" key="2">
    <source>
        <dbReference type="Proteomes" id="UP001500751"/>
    </source>
</evidence>
<reference evidence="1 2" key="1">
    <citation type="journal article" date="2019" name="Int. J. Syst. Evol. Microbiol.">
        <title>The Global Catalogue of Microorganisms (GCM) 10K type strain sequencing project: providing services to taxonomists for standard genome sequencing and annotation.</title>
        <authorList>
            <consortium name="The Broad Institute Genomics Platform"/>
            <consortium name="The Broad Institute Genome Sequencing Center for Infectious Disease"/>
            <person name="Wu L."/>
            <person name="Ma J."/>
        </authorList>
    </citation>
    <scope>NUCLEOTIDE SEQUENCE [LARGE SCALE GENOMIC DNA]</scope>
    <source>
        <strain evidence="1 2">JCM 16014</strain>
    </source>
</reference>
<gene>
    <name evidence="1" type="ORF">GCM10009839_83490</name>
</gene>
<dbReference type="EMBL" id="BAAAQN010000078">
    <property type="protein sequence ID" value="GAA2060177.1"/>
    <property type="molecule type" value="Genomic_DNA"/>
</dbReference>
<sequence length="158" mass="16416">MRSRTGPRAPIATTAVITRRILLTYSIEPNVAAALLPRPFRPDLGLGPALGGICLLRLRGVRPAALPSVLPARAGLTLESVAHRMAVEWDTPDGVATGVYVFRRDTDSALAAALGGMRRATFGVIEGGGRYSVRASAFSSGGTSLSAWGVAGVIFAES</sequence>
<dbReference type="Proteomes" id="UP001500751">
    <property type="component" value="Unassembled WGS sequence"/>
</dbReference>
<evidence type="ECO:0000313" key="1">
    <source>
        <dbReference type="EMBL" id="GAA2060177.1"/>
    </source>
</evidence>
<protein>
    <recommendedName>
        <fullName evidence="3">Fibronectin type-III domain-containing protein</fullName>
    </recommendedName>
</protein>
<comment type="caution">
    <text evidence="1">The sequence shown here is derived from an EMBL/GenBank/DDBJ whole genome shotgun (WGS) entry which is preliminary data.</text>
</comment>